<sequence length="225" mass="24674">MLSLIKTLLDGASARAEDNLKDRFAIDLLAQRIRDAQAGLAAAKQTLASLIVRQRAEQTSLDQLDRRIADLETRTLSALSANNQALAEGGASAIAELENEREVRRATVNSLGEKTLRMRLSVERAHRRIIGLNQGMISARAIDAERKAQSRLNRSIGRTASLNEAEELLARIKESSDPFEEASILDEIDGELPHEAIRERLAEAGHGPATKVRAEDVLARLKSLN</sequence>
<dbReference type="Proteomes" id="UP000046373">
    <property type="component" value="Unassembled WGS sequence"/>
</dbReference>
<evidence type="ECO:0000313" key="3">
    <source>
        <dbReference type="EMBL" id="CDX43023.1"/>
    </source>
</evidence>
<dbReference type="AlphaFoldDB" id="A0A090FGN2"/>
<evidence type="ECO:0000256" key="1">
    <source>
        <dbReference type="ARBA" id="ARBA00043985"/>
    </source>
</evidence>
<evidence type="ECO:0000313" key="4">
    <source>
        <dbReference type="Proteomes" id="UP000046373"/>
    </source>
</evidence>
<dbReference type="Pfam" id="PF04012">
    <property type="entry name" value="PspA_IM30"/>
    <property type="match status" value="1"/>
</dbReference>
<feature type="coiled-coil region" evidence="2">
    <location>
        <begin position="54"/>
        <end position="114"/>
    </location>
</feature>
<reference evidence="3 4" key="1">
    <citation type="submission" date="2014-08" db="EMBL/GenBank/DDBJ databases">
        <authorList>
            <person name="Moulin Lionel"/>
        </authorList>
    </citation>
    <scope>NUCLEOTIDE SEQUENCE [LARGE SCALE GENOMIC DNA]</scope>
</reference>
<organism evidence="3 4">
    <name type="scientific">Mesorhizobium plurifarium</name>
    <dbReference type="NCBI Taxonomy" id="69974"/>
    <lineage>
        <taxon>Bacteria</taxon>
        <taxon>Pseudomonadati</taxon>
        <taxon>Pseudomonadota</taxon>
        <taxon>Alphaproteobacteria</taxon>
        <taxon>Hyphomicrobiales</taxon>
        <taxon>Phyllobacteriaceae</taxon>
        <taxon>Mesorhizobium</taxon>
    </lineage>
</organism>
<evidence type="ECO:0000256" key="2">
    <source>
        <dbReference type="SAM" id="Coils"/>
    </source>
</evidence>
<proteinExistence type="inferred from homology"/>
<dbReference type="EMBL" id="CCNB01000043">
    <property type="protein sequence ID" value="CDX43023.1"/>
    <property type="molecule type" value="Genomic_DNA"/>
</dbReference>
<name>A0A090FGN2_MESPL</name>
<comment type="similarity">
    <text evidence="1">Belongs to the PspA/Vipp/IM30 family.</text>
</comment>
<dbReference type="InterPro" id="IPR007157">
    <property type="entry name" value="PspA_VIPP1"/>
</dbReference>
<accession>A0A090FGN2</accession>
<gene>
    <name evidence="3" type="ORF">MPLDJ20_60084</name>
</gene>
<protein>
    <submittedName>
        <fullName evidence="3">Phage shock protein A, PspA</fullName>
    </submittedName>
</protein>
<keyword evidence="2" id="KW-0175">Coiled coil</keyword>
<dbReference type="GeneID" id="31892629"/>